<dbReference type="InterPro" id="IPR016191">
    <property type="entry name" value="Ribonuclease/ribotoxin"/>
</dbReference>
<reference evidence="4" key="1">
    <citation type="journal article" date="2014" name="Int. J. Syst. Evol. Microbiol.">
        <title>Complete genome sequence of Corynebacterium casei LMG S-19264T (=DSM 44701T), isolated from a smear-ripened cheese.</title>
        <authorList>
            <consortium name="US DOE Joint Genome Institute (JGI-PGF)"/>
            <person name="Walter F."/>
            <person name="Albersmeier A."/>
            <person name="Kalinowski J."/>
            <person name="Ruckert C."/>
        </authorList>
    </citation>
    <scope>NUCLEOTIDE SEQUENCE</scope>
    <source>
        <strain evidence="4">CGMCC 1.15085</strain>
    </source>
</reference>
<evidence type="ECO:0000256" key="3">
    <source>
        <dbReference type="SAM" id="SignalP"/>
    </source>
</evidence>
<feature type="chain" id="PRO_5037204529" evidence="3">
    <location>
        <begin position="33"/>
        <end position="248"/>
    </location>
</feature>
<accession>A0A916WSM4</accession>
<keyword evidence="1" id="KW-0540">Nuclease</keyword>
<dbReference type="SUPFAM" id="SSF53933">
    <property type="entry name" value="Microbial ribonucleases"/>
    <property type="match status" value="2"/>
</dbReference>
<evidence type="ECO:0000256" key="2">
    <source>
        <dbReference type="ARBA" id="ARBA00022801"/>
    </source>
</evidence>
<reference evidence="4" key="2">
    <citation type="submission" date="2020-09" db="EMBL/GenBank/DDBJ databases">
        <authorList>
            <person name="Sun Q."/>
            <person name="Zhou Y."/>
        </authorList>
    </citation>
    <scope>NUCLEOTIDE SEQUENCE</scope>
    <source>
        <strain evidence="4">CGMCC 1.15085</strain>
    </source>
</reference>
<dbReference type="Proteomes" id="UP000636793">
    <property type="component" value="Unassembled WGS sequence"/>
</dbReference>
<dbReference type="CDD" id="cd00607">
    <property type="entry name" value="RNase_Sa"/>
    <property type="match status" value="1"/>
</dbReference>
<dbReference type="GO" id="GO:0004521">
    <property type="term" value="F:RNA endonuclease activity"/>
    <property type="evidence" value="ECO:0007669"/>
    <property type="project" value="InterPro"/>
</dbReference>
<evidence type="ECO:0000256" key="1">
    <source>
        <dbReference type="ARBA" id="ARBA00022722"/>
    </source>
</evidence>
<dbReference type="GO" id="GO:0016787">
    <property type="term" value="F:hydrolase activity"/>
    <property type="evidence" value="ECO:0007669"/>
    <property type="project" value="UniProtKB-KW"/>
</dbReference>
<evidence type="ECO:0000313" key="5">
    <source>
        <dbReference type="Proteomes" id="UP000636793"/>
    </source>
</evidence>
<comment type="caution">
    <text evidence="4">The sequence shown here is derived from an EMBL/GenBank/DDBJ whole genome shotgun (WGS) entry which is preliminary data.</text>
</comment>
<dbReference type="Gene3D" id="3.10.450.30">
    <property type="entry name" value="Microbial ribonucleases"/>
    <property type="match status" value="2"/>
</dbReference>
<protein>
    <submittedName>
        <fullName evidence="4">Ribonuclease</fullName>
    </submittedName>
</protein>
<organism evidence="4 5">
    <name type="scientific">Flexivirga endophytica</name>
    <dbReference type="NCBI Taxonomy" id="1849103"/>
    <lineage>
        <taxon>Bacteria</taxon>
        <taxon>Bacillati</taxon>
        <taxon>Actinomycetota</taxon>
        <taxon>Actinomycetes</taxon>
        <taxon>Micrococcales</taxon>
        <taxon>Dermacoccaceae</taxon>
        <taxon>Flexivirga</taxon>
    </lineage>
</organism>
<name>A0A916WSM4_9MICO</name>
<dbReference type="RefSeq" id="WP_188837013.1">
    <property type="nucleotide sequence ID" value="NZ_BMHI01000003.1"/>
</dbReference>
<sequence>MKILTARLGYAAVAASLIAGAGVAAAPTTAHASPMYDVALAQSAAAIPDCALSSLPPEATDTANLIKQGGPFPYPDNDGVVFTNREGILPAESSGYYHEYTVITPGAPTRGTRRIVTGGTPLTSPPNWYYTGDHYSSFCKITGVNGGGDGGVADCDPASVPDEVAGTEQLIKDDGPFPYDQDGTVYQNREGILPAESSSFYHLYTVPTPGDSTRGSRRIVTGGTSVSSPSVWYYTPDDYASFCKLTVN</sequence>
<feature type="signal peptide" evidence="3">
    <location>
        <begin position="1"/>
        <end position="32"/>
    </location>
</feature>
<proteinExistence type="predicted"/>
<dbReference type="GO" id="GO:0003723">
    <property type="term" value="F:RNA binding"/>
    <property type="evidence" value="ECO:0007669"/>
    <property type="project" value="InterPro"/>
</dbReference>
<dbReference type="InterPro" id="IPR000026">
    <property type="entry name" value="N1-like"/>
</dbReference>
<gene>
    <name evidence="4" type="ORF">GCM10011492_21650</name>
</gene>
<keyword evidence="2" id="KW-0378">Hydrolase</keyword>
<dbReference type="Pfam" id="PF00545">
    <property type="entry name" value="Ribonuclease"/>
    <property type="match status" value="2"/>
</dbReference>
<keyword evidence="3" id="KW-0732">Signal</keyword>
<dbReference type="AlphaFoldDB" id="A0A916WSM4"/>
<evidence type="ECO:0000313" key="4">
    <source>
        <dbReference type="EMBL" id="GGB30826.1"/>
    </source>
</evidence>
<keyword evidence="5" id="KW-1185">Reference proteome</keyword>
<dbReference type="EMBL" id="BMHI01000003">
    <property type="protein sequence ID" value="GGB30826.1"/>
    <property type="molecule type" value="Genomic_DNA"/>
</dbReference>